<dbReference type="EMBL" id="JRKJ01000008">
    <property type="protein sequence ID" value="KGQ19435.1"/>
    <property type="molecule type" value="Genomic_DNA"/>
</dbReference>
<feature type="chain" id="PRO_5002007743" evidence="1">
    <location>
        <begin position="20"/>
        <end position="181"/>
    </location>
</feature>
<reference evidence="3 4" key="1">
    <citation type="submission" date="2014-09" db="EMBL/GenBank/DDBJ databases">
        <title>Genome sequences of Lysobacter dokdonensis DS-58.</title>
        <authorList>
            <person name="Kim J.F."/>
            <person name="Kwak M.-J."/>
        </authorList>
    </citation>
    <scope>NUCLEOTIDE SEQUENCE [LARGE SCALE GENOMIC DNA]</scope>
    <source>
        <strain evidence="3 4">DS-58</strain>
    </source>
</reference>
<dbReference type="PROSITE" id="PS51257">
    <property type="entry name" value="PROKAR_LIPOPROTEIN"/>
    <property type="match status" value="1"/>
</dbReference>
<dbReference type="Pfam" id="PF13590">
    <property type="entry name" value="DUF4136"/>
    <property type="match status" value="1"/>
</dbReference>
<dbReference type="Proteomes" id="UP000030518">
    <property type="component" value="Unassembled WGS sequence"/>
</dbReference>
<keyword evidence="3" id="KW-0449">Lipoprotein</keyword>
<evidence type="ECO:0000313" key="3">
    <source>
        <dbReference type="EMBL" id="KGQ19435.1"/>
    </source>
</evidence>
<dbReference type="InterPro" id="IPR025411">
    <property type="entry name" value="DUF4136"/>
</dbReference>
<dbReference type="PATRIC" id="fig|1300345.3.peg.1626"/>
<comment type="caution">
    <text evidence="3">The sequence shown here is derived from an EMBL/GenBank/DDBJ whole genome shotgun (WGS) entry which is preliminary data.</text>
</comment>
<feature type="domain" description="DUF4136" evidence="2">
    <location>
        <begin position="22"/>
        <end position="176"/>
    </location>
</feature>
<dbReference type="Gene3D" id="3.30.160.670">
    <property type="match status" value="1"/>
</dbReference>
<dbReference type="AlphaFoldDB" id="A0A0A2WMB9"/>
<feature type="signal peptide" evidence="1">
    <location>
        <begin position="1"/>
        <end position="19"/>
    </location>
</feature>
<organism evidence="3 4">
    <name type="scientific">Lysobacter dokdonensis DS-58</name>
    <dbReference type="NCBI Taxonomy" id="1300345"/>
    <lineage>
        <taxon>Bacteria</taxon>
        <taxon>Pseudomonadati</taxon>
        <taxon>Pseudomonadota</taxon>
        <taxon>Gammaproteobacteria</taxon>
        <taxon>Lysobacterales</taxon>
        <taxon>Lysobacteraceae</taxon>
        <taxon>Noviluteimonas</taxon>
    </lineage>
</organism>
<keyword evidence="4" id="KW-1185">Reference proteome</keyword>
<evidence type="ECO:0000256" key="1">
    <source>
        <dbReference type="SAM" id="SignalP"/>
    </source>
</evidence>
<dbReference type="OrthoDB" id="118896at2"/>
<proteinExistence type="predicted"/>
<evidence type="ECO:0000313" key="4">
    <source>
        <dbReference type="Proteomes" id="UP000030518"/>
    </source>
</evidence>
<evidence type="ECO:0000259" key="2">
    <source>
        <dbReference type="Pfam" id="PF13590"/>
    </source>
</evidence>
<gene>
    <name evidence="3" type="ORF">LF41_3088</name>
</gene>
<sequence length="181" mass="19104">MKALAPLMLTALLAGCASTPDVTVDHDPSADFTRYHTYYWAQEPQITNPLAKQRILAGIDARMAAKGFTRQEGSGDIAIVGNVATSEKQTLDTFYTGTGMGGWGWGPGWGAYGAMGSSTTRVNTYTVGTLVLDMFDPSTKKAVWRGVASGTVPDSPEKTEAAVNSALDKMFASFPPGTAAK</sequence>
<dbReference type="RefSeq" id="WP_036168467.1">
    <property type="nucleotide sequence ID" value="NZ_JRKJ01000008.1"/>
</dbReference>
<accession>A0A0A2WMB9</accession>
<dbReference type="eggNOG" id="ENOG5032YB2">
    <property type="taxonomic scope" value="Bacteria"/>
</dbReference>
<dbReference type="STRING" id="1300345.LF41_3088"/>
<name>A0A0A2WMB9_9GAMM</name>
<protein>
    <submittedName>
        <fullName evidence="3">Putative lipoprotein</fullName>
    </submittedName>
</protein>
<keyword evidence="1" id="KW-0732">Signal</keyword>